<evidence type="ECO:0000313" key="2">
    <source>
        <dbReference type="EMBL" id="QHT35573.1"/>
    </source>
</evidence>
<proteinExistence type="predicted"/>
<dbReference type="InterPro" id="IPR043928">
    <property type="entry name" value="DNVP"/>
</dbReference>
<feature type="compositionally biased region" description="Low complexity" evidence="1">
    <location>
        <begin position="14"/>
        <end position="23"/>
    </location>
</feature>
<dbReference type="GO" id="GO:0003677">
    <property type="term" value="F:DNA binding"/>
    <property type="evidence" value="ECO:0007669"/>
    <property type="project" value="InterPro"/>
</dbReference>
<sequence length="55" mass="6173">MHVKAIGSRAQVMHGTAHHTTGGLTKADLKMNKWGRIVSRKKSARMSHGKTRRHK</sequence>
<dbReference type="Pfam" id="PF19060">
    <property type="entry name" value="DVNP"/>
    <property type="match status" value="1"/>
</dbReference>
<dbReference type="AlphaFoldDB" id="A0A6C0F4L0"/>
<dbReference type="GO" id="GO:0051276">
    <property type="term" value="P:chromosome organization"/>
    <property type="evidence" value="ECO:0007669"/>
    <property type="project" value="InterPro"/>
</dbReference>
<dbReference type="EMBL" id="MN739023">
    <property type="protein sequence ID" value="QHT35573.1"/>
    <property type="molecule type" value="Genomic_DNA"/>
</dbReference>
<evidence type="ECO:0000256" key="1">
    <source>
        <dbReference type="SAM" id="MobiDB-lite"/>
    </source>
</evidence>
<accession>A0A6C0F4L0</accession>
<feature type="region of interest" description="Disordered" evidence="1">
    <location>
        <begin position="1"/>
        <end position="24"/>
    </location>
</feature>
<name>A0A6C0F4L0_9ZZZZ</name>
<reference evidence="2" key="1">
    <citation type="journal article" date="2020" name="Nature">
        <title>Giant virus diversity and host interactions through global metagenomics.</title>
        <authorList>
            <person name="Schulz F."/>
            <person name="Roux S."/>
            <person name="Paez-Espino D."/>
            <person name="Jungbluth S."/>
            <person name="Walsh D.A."/>
            <person name="Denef V.J."/>
            <person name="McMahon K.D."/>
            <person name="Konstantinidis K.T."/>
            <person name="Eloe-Fadrosh E.A."/>
            <person name="Kyrpides N.C."/>
            <person name="Woyke T."/>
        </authorList>
    </citation>
    <scope>NUCLEOTIDE SEQUENCE</scope>
    <source>
        <strain evidence="2">GVMAG-M-3300009180-45</strain>
    </source>
</reference>
<protein>
    <submittedName>
        <fullName evidence="2">Uncharacterized protein</fullName>
    </submittedName>
</protein>
<organism evidence="2">
    <name type="scientific">viral metagenome</name>
    <dbReference type="NCBI Taxonomy" id="1070528"/>
    <lineage>
        <taxon>unclassified sequences</taxon>
        <taxon>metagenomes</taxon>
        <taxon>organismal metagenomes</taxon>
    </lineage>
</organism>